<dbReference type="Proteomes" id="UP000239866">
    <property type="component" value="Unassembled WGS sequence"/>
</dbReference>
<feature type="chain" id="PRO_5015598512" description="YtxH domain-containing protein" evidence="2">
    <location>
        <begin position="19"/>
        <end position="96"/>
    </location>
</feature>
<dbReference type="EMBL" id="PXNP01000085">
    <property type="protein sequence ID" value="PSF06073.1"/>
    <property type="molecule type" value="Genomic_DNA"/>
</dbReference>
<gene>
    <name evidence="3" type="ORF">C7H09_12105</name>
</gene>
<evidence type="ECO:0000256" key="1">
    <source>
        <dbReference type="SAM" id="MobiDB-lite"/>
    </source>
</evidence>
<evidence type="ECO:0000313" key="3">
    <source>
        <dbReference type="EMBL" id="PSF06073.1"/>
    </source>
</evidence>
<dbReference type="PROSITE" id="PS51257">
    <property type="entry name" value="PROKAR_LIPOPROTEIN"/>
    <property type="match status" value="1"/>
</dbReference>
<organism evidence="3 4">
    <name type="scientific">Marinobacter fuscus</name>
    <dbReference type="NCBI Taxonomy" id="2109942"/>
    <lineage>
        <taxon>Bacteria</taxon>
        <taxon>Pseudomonadati</taxon>
        <taxon>Pseudomonadota</taxon>
        <taxon>Gammaproteobacteria</taxon>
        <taxon>Pseudomonadales</taxon>
        <taxon>Marinobacteraceae</taxon>
        <taxon>Marinobacter</taxon>
    </lineage>
</organism>
<keyword evidence="2" id="KW-0732">Signal</keyword>
<sequence length="96" mass="9992">MNKFTLSALALVMSLGLAACSSEDEGVDFEQAGENAGEIVDDAANATEETWEEATGQDEGVMGELREGAENAGEELNDAAEAAGDSIEEGYDEVTK</sequence>
<feature type="region of interest" description="Disordered" evidence="1">
    <location>
        <begin position="67"/>
        <end position="96"/>
    </location>
</feature>
<feature type="compositionally biased region" description="Acidic residues" evidence="1">
    <location>
        <begin position="86"/>
        <end position="96"/>
    </location>
</feature>
<proteinExistence type="predicted"/>
<accession>A0A2T1K8I2</accession>
<evidence type="ECO:0000256" key="2">
    <source>
        <dbReference type="SAM" id="SignalP"/>
    </source>
</evidence>
<feature type="signal peptide" evidence="2">
    <location>
        <begin position="1"/>
        <end position="18"/>
    </location>
</feature>
<dbReference type="AlphaFoldDB" id="A0A2T1K8I2"/>
<keyword evidence="4" id="KW-1185">Reference proteome</keyword>
<evidence type="ECO:0008006" key="5">
    <source>
        <dbReference type="Google" id="ProtNLM"/>
    </source>
</evidence>
<name>A0A2T1K8I2_9GAMM</name>
<protein>
    <recommendedName>
        <fullName evidence="5">YtxH domain-containing protein</fullName>
    </recommendedName>
</protein>
<evidence type="ECO:0000313" key="4">
    <source>
        <dbReference type="Proteomes" id="UP000239866"/>
    </source>
</evidence>
<dbReference type="OrthoDB" id="6372219at2"/>
<reference evidence="3 4" key="1">
    <citation type="submission" date="2018-03" db="EMBL/GenBank/DDBJ databases">
        <title>Marinobacter brunus sp. nov., a marine bacterium of Gamma-proteobacteria isolated from the surface seawater of the South China Sea.</title>
        <authorList>
            <person name="Cheng H."/>
            <person name="Wu Y.-H."/>
            <person name="Xamxidin M."/>
            <person name="Xu X.-W."/>
        </authorList>
    </citation>
    <scope>NUCLEOTIDE SEQUENCE [LARGE SCALE GENOMIC DNA]</scope>
    <source>
        <strain evidence="3 4">NH169-3</strain>
    </source>
</reference>
<dbReference type="RefSeq" id="WP_106762994.1">
    <property type="nucleotide sequence ID" value="NZ_PXNP01000085.1"/>
</dbReference>
<comment type="caution">
    <text evidence="3">The sequence shown here is derived from an EMBL/GenBank/DDBJ whole genome shotgun (WGS) entry which is preliminary data.</text>
</comment>